<evidence type="ECO:0000256" key="5">
    <source>
        <dbReference type="PIRNR" id="PIRNR017529"/>
    </source>
</evidence>
<feature type="transmembrane region" description="Helical" evidence="5">
    <location>
        <begin position="129"/>
        <end position="154"/>
    </location>
</feature>
<dbReference type="PIRSF" id="PIRSF017529">
    <property type="entry name" value="Aquaporin_11/12"/>
    <property type="match status" value="1"/>
</dbReference>
<evidence type="ECO:0000313" key="7">
    <source>
        <dbReference type="RefSeq" id="XP_017769512.1"/>
    </source>
</evidence>
<evidence type="ECO:0000256" key="3">
    <source>
        <dbReference type="ARBA" id="ARBA00022989"/>
    </source>
</evidence>
<keyword evidence="2 5" id="KW-0812">Transmembrane</keyword>
<dbReference type="Gene3D" id="1.20.1080.10">
    <property type="entry name" value="Glycerol uptake facilitator protein"/>
    <property type="match status" value="1"/>
</dbReference>
<comment type="subcellular location">
    <subcellularLocation>
        <location evidence="1">Membrane</location>
        <topology evidence="1">Multi-pass membrane protein</topology>
    </subcellularLocation>
</comment>
<feature type="transmembrane region" description="Helical" evidence="5">
    <location>
        <begin position="252"/>
        <end position="270"/>
    </location>
</feature>
<evidence type="ECO:0000256" key="4">
    <source>
        <dbReference type="ARBA" id="ARBA00023136"/>
    </source>
</evidence>
<dbReference type="SUPFAM" id="SSF81338">
    <property type="entry name" value="Aquaporin-like"/>
    <property type="match status" value="1"/>
</dbReference>
<reference evidence="7" key="1">
    <citation type="submission" date="2025-08" db="UniProtKB">
        <authorList>
            <consortium name="RefSeq"/>
        </authorList>
    </citation>
    <scope>IDENTIFICATION</scope>
    <source>
        <tissue evidence="7">Whole Larva</tissue>
    </source>
</reference>
<feature type="transmembrane region" description="Helical" evidence="5">
    <location>
        <begin position="90"/>
        <end position="108"/>
    </location>
</feature>
<comment type="similarity">
    <text evidence="5">Belongs to the MIP/aquaporin (TC 1.A.8) family.</text>
</comment>
<name>A0ABM1M4L2_NICVS</name>
<dbReference type="Proteomes" id="UP000695000">
    <property type="component" value="Unplaced"/>
</dbReference>
<dbReference type="RefSeq" id="XP_017769512.1">
    <property type="nucleotide sequence ID" value="XM_017914023.1"/>
</dbReference>
<dbReference type="InterPro" id="IPR016697">
    <property type="entry name" value="Aquaporin_11/12"/>
</dbReference>
<dbReference type="GeneID" id="108557495"/>
<protein>
    <recommendedName>
        <fullName evidence="5">Aquaporin</fullName>
    </recommendedName>
</protein>
<accession>A0ABM1M4L2</accession>
<feature type="transmembrane region" description="Helical" evidence="5">
    <location>
        <begin position="31"/>
        <end position="52"/>
    </location>
</feature>
<dbReference type="PANTHER" id="PTHR21191">
    <property type="entry name" value="AQUAPORIN"/>
    <property type="match status" value="1"/>
</dbReference>
<keyword evidence="6" id="KW-1185">Reference proteome</keyword>
<evidence type="ECO:0000256" key="2">
    <source>
        <dbReference type="ARBA" id="ARBA00022692"/>
    </source>
</evidence>
<dbReference type="InterPro" id="IPR051883">
    <property type="entry name" value="AQP11/12_channel"/>
</dbReference>
<keyword evidence="4 5" id="KW-0472">Membrane</keyword>
<gene>
    <name evidence="7" type="primary">LOC108557495</name>
</gene>
<organism evidence="6 7">
    <name type="scientific">Nicrophorus vespilloides</name>
    <name type="common">Boreal carrion beetle</name>
    <dbReference type="NCBI Taxonomy" id="110193"/>
    <lineage>
        <taxon>Eukaryota</taxon>
        <taxon>Metazoa</taxon>
        <taxon>Ecdysozoa</taxon>
        <taxon>Arthropoda</taxon>
        <taxon>Hexapoda</taxon>
        <taxon>Insecta</taxon>
        <taxon>Pterygota</taxon>
        <taxon>Neoptera</taxon>
        <taxon>Endopterygota</taxon>
        <taxon>Coleoptera</taxon>
        <taxon>Polyphaga</taxon>
        <taxon>Staphyliniformia</taxon>
        <taxon>Silphidae</taxon>
        <taxon>Nicrophorinae</taxon>
        <taxon>Nicrophorus</taxon>
    </lineage>
</organism>
<evidence type="ECO:0000313" key="6">
    <source>
        <dbReference type="Proteomes" id="UP000695000"/>
    </source>
</evidence>
<proteinExistence type="inferred from homology"/>
<feature type="transmembrane region" description="Helical" evidence="5">
    <location>
        <begin position="213"/>
        <end position="232"/>
    </location>
</feature>
<keyword evidence="3 5" id="KW-1133">Transmembrane helix</keyword>
<sequence>MNYLKVAYRFFKKAGILGYGKKKNILGMNPLLISTLFIVLTALLANAARKLVKTALNDGLMRQLLLEFIATAELCATCFELIIVADNFGVWVYALYLFLLTIWWGKTWENASACPYNIMEEVAEGTQKITTATLLILSQVLGGLVIFRYIQILWSLELTENHRGRADEECTADLQVPMLFGAMVEGIATCLCRLTSKFLGDTEARFASTVDSFFATMMVVAAFNFSGGYFNPALATSLKFGCEGNTAVEHMIVYWVGASVGSLLSVFIYSSKPMKNLVCRLKPKQE</sequence>
<evidence type="ECO:0000256" key="1">
    <source>
        <dbReference type="ARBA" id="ARBA00004141"/>
    </source>
</evidence>
<dbReference type="PANTHER" id="PTHR21191:SF16">
    <property type="entry name" value="AQUAPORIN"/>
    <property type="match status" value="1"/>
</dbReference>
<dbReference type="InterPro" id="IPR023271">
    <property type="entry name" value="Aquaporin-like"/>
</dbReference>